<organism evidence="1 2">
    <name type="scientific">Basidiobolus meristosporus CBS 931.73</name>
    <dbReference type="NCBI Taxonomy" id="1314790"/>
    <lineage>
        <taxon>Eukaryota</taxon>
        <taxon>Fungi</taxon>
        <taxon>Fungi incertae sedis</taxon>
        <taxon>Zoopagomycota</taxon>
        <taxon>Entomophthoromycotina</taxon>
        <taxon>Basidiobolomycetes</taxon>
        <taxon>Basidiobolales</taxon>
        <taxon>Basidiobolaceae</taxon>
        <taxon>Basidiobolus</taxon>
    </lineage>
</organism>
<dbReference type="Proteomes" id="UP000193498">
    <property type="component" value="Unassembled WGS sequence"/>
</dbReference>
<dbReference type="CDD" id="cd20557">
    <property type="entry name" value="CYCLIN_ScPCL1-like"/>
    <property type="match status" value="1"/>
</dbReference>
<evidence type="ECO:0000313" key="1">
    <source>
        <dbReference type="EMBL" id="ORY00932.1"/>
    </source>
</evidence>
<dbReference type="Gene3D" id="1.10.472.10">
    <property type="entry name" value="Cyclin-like"/>
    <property type="match status" value="1"/>
</dbReference>
<evidence type="ECO:0008006" key="3">
    <source>
        <dbReference type="Google" id="ProtNLM"/>
    </source>
</evidence>
<keyword evidence="2" id="KW-1185">Reference proteome</keyword>
<evidence type="ECO:0000313" key="2">
    <source>
        <dbReference type="Proteomes" id="UP000193498"/>
    </source>
</evidence>
<dbReference type="EMBL" id="MCFE01000076">
    <property type="protein sequence ID" value="ORY00932.1"/>
    <property type="molecule type" value="Genomic_DNA"/>
</dbReference>
<proteinExistence type="predicted"/>
<dbReference type="Pfam" id="PF08613">
    <property type="entry name" value="Cyclin"/>
    <property type="match status" value="1"/>
</dbReference>
<protein>
    <recommendedName>
        <fullName evidence="3">Cyclin N-terminal domain-containing protein</fullName>
    </recommendedName>
</protein>
<reference evidence="1 2" key="1">
    <citation type="submission" date="2016-07" db="EMBL/GenBank/DDBJ databases">
        <title>Pervasive Adenine N6-methylation of Active Genes in Fungi.</title>
        <authorList>
            <consortium name="DOE Joint Genome Institute"/>
            <person name="Mondo S.J."/>
            <person name="Dannebaum R.O."/>
            <person name="Kuo R.C."/>
            <person name="Labutti K."/>
            <person name="Haridas S."/>
            <person name="Kuo A."/>
            <person name="Salamov A."/>
            <person name="Ahrendt S.R."/>
            <person name="Lipzen A."/>
            <person name="Sullivan W."/>
            <person name="Andreopoulos W.B."/>
            <person name="Clum A."/>
            <person name="Lindquist E."/>
            <person name="Daum C."/>
            <person name="Ramamoorthy G.K."/>
            <person name="Gryganskyi A."/>
            <person name="Culley D."/>
            <person name="Magnuson J.K."/>
            <person name="James T.Y."/>
            <person name="O'Malley M.A."/>
            <person name="Stajich J.E."/>
            <person name="Spatafora J.W."/>
            <person name="Visel A."/>
            <person name="Grigoriev I.V."/>
        </authorList>
    </citation>
    <scope>NUCLEOTIDE SEQUENCE [LARGE SCALE GENOMIC DNA]</scope>
    <source>
        <strain evidence="1 2">CBS 931.73</strain>
    </source>
</reference>
<gene>
    <name evidence="1" type="ORF">K493DRAFT_312641</name>
</gene>
<dbReference type="AlphaFoldDB" id="A0A1Y1YSD2"/>
<name>A0A1Y1YSD2_9FUNG</name>
<dbReference type="OrthoDB" id="286814at2759"/>
<sequence>MKLNQVNEAIPPRQFILEIVRRSGVPIGIWSLALLYLLKLQTKEPCFENPSCMDFARCGRRMFVASLMVTSKFTQDKNYKNRTWANIMGVSVAEVNCIEYTFLKLMDHDLIIPEKIYHHWERFLQKQIFLREPHMGPLTTKQYQKPNSPLRFAPYIIQRFSARCKQGRNTHVKSPMVVTGQENKLTRSYLPCSPPKEAPISSGIPNVTGTPYPCVGISGYLTP</sequence>
<dbReference type="STRING" id="1314790.A0A1Y1YSD2"/>
<comment type="caution">
    <text evidence="1">The sequence shown here is derived from an EMBL/GenBank/DDBJ whole genome shotgun (WGS) entry which is preliminary data.</text>
</comment>
<dbReference type="InterPro" id="IPR013922">
    <property type="entry name" value="Cyclin_PHO80-like"/>
</dbReference>
<dbReference type="GO" id="GO:0000307">
    <property type="term" value="C:cyclin-dependent protein kinase holoenzyme complex"/>
    <property type="evidence" value="ECO:0007669"/>
    <property type="project" value="TreeGrafter"/>
</dbReference>
<dbReference type="GO" id="GO:0016538">
    <property type="term" value="F:cyclin-dependent protein serine/threonine kinase regulator activity"/>
    <property type="evidence" value="ECO:0007669"/>
    <property type="project" value="TreeGrafter"/>
</dbReference>
<dbReference type="GO" id="GO:0005634">
    <property type="term" value="C:nucleus"/>
    <property type="evidence" value="ECO:0007669"/>
    <property type="project" value="TreeGrafter"/>
</dbReference>
<dbReference type="PANTHER" id="PTHR15615:SF36">
    <property type="entry name" value="PHO85 CYCLIN-5"/>
    <property type="match status" value="1"/>
</dbReference>
<accession>A0A1Y1YSD2</accession>
<dbReference type="PANTHER" id="PTHR15615">
    <property type="match status" value="1"/>
</dbReference>
<dbReference type="GO" id="GO:0019901">
    <property type="term" value="F:protein kinase binding"/>
    <property type="evidence" value="ECO:0007669"/>
    <property type="project" value="InterPro"/>
</dbReference>
<dbReference type="InParanoid" id="A0A1Y1YSD2"/>